<feature type="transmembrane region" description="Helical" evidence="2">
    <location>
        <begin position="209"/>
        <end position="230"/>
    </location>
</feature>
<dbReference type="OrthoDB" id="8545480at2"/>
<dbReference type="Proteomes" id="UP000199459">
    <property type="component" value="Unassembled WGS sequence"/>
</dbReference>
<feature type="transmembrane region" description="Helical" evidence="2">
    <location>
        <begin position="137"/>
        <end position="154"/>
    </location>
</feature>
<gene>
    <name evidence="3" type="ORF">SAMN05216325_1223</name>
</gene>
<keyword evidence="2" id="KW-0472">Membrane</keyword>
<dbReference type="AlphaFoldDB" id="A0A1H8H641"/>
<feature type="coiled-coil region" evidence="1">
    <location>
        <begin position="288"/>
        <end position="322"/>
    </location>
</feature>
<name>A0A1H8H641_9PROT</name>
<evidence type="ECO:0000313" key="4">
    <source>
        <dbReference type="Proteomes" id="UP000199459"/>
    </source>
</evidence>
<dbReference type="EMBL" id="FOCP01000022">
    <property type="protein sequence ID" value="SEN51861.1"/>
    <property type="molecule type" value="Genomic_DNA"/>
</dbReference>
<evidence type="ECO:0000256" key="1">
    <source>
        <dbReference type="SAM" id="Coils"/>
    </source>
</evidence>
<evidence type="ECO:0000256" key="2">
    <source>
        <dbReference type="SAM" id="Phobius"/>
    </source>
</evidence>
<keyword evidence="2" id="KW-0812">Transmembrane</keyword>
<evidence type="ECO:0000313" key="3">
    <source>
        <dbReference type="EMBL" id="SEN51861.1"/>
    </source>
</evidence>
<organism evidence="3 4">
    <name type="scientific">Nitrosomonas marina</name>
    <dbReference type="NCBI Taxonomy" id="917"/>
    <lineage>
        <taxon>Bacteria</taxon>
        <taxon>Pseudomonadati</taxon>
        <taxon>Pseudomonadota</taxon>
        <taxon>Betaproteobacteria</taxon>
        <taxon>Nitrosomonadales</taxon>
        <taxon>Nitrosomonadaceae</taxon>
        <taxon>Nitrosomonas</taxon>
    </lineage>
</organism>
<accession>A0A1H8H641</accession>
<protein>
    <submittedName>
        <fullName evidence="3">Uncharacterized protein</fullName>
    </submittedName>
</protein>
<proteinExistence type="predicted"/>
<feature type="transmembrane region" description="Helical" evidence="2">
    <location>
        <begin position="174"/>
        <end position="197"/>
    </location>
</feature>
<keyword evidence="1" id="KW-0175">Coiled coil</keyword>
<keyword evidence="2" id="KW-1133">Transmembrane helix</keyword>
<sequence>MATKPKPKSKGKTQSLALELVKSDKADIVKKPETAVSSSSNFLRRLVHHPDSEIANAVIVQQATYEADQQSGAELTKLRLDIEDIDAAFKISLKLLNDLEAKKANTPRYIKSGNFQIGSKKDATDIHWNDWRRKDQVLFCFLLTCLVVAAGLGMGNVYANLVASGNAVFIEKPWLALMISALMPIASTSIKFVTNFMTYDSSRRTYAKCIYAATGIAFLFWCTLFGVIHTGVAGTIDWESFGESKDYGSIFIWSQLLVEMLAASALFLALEDIYMRYSPDMYVENPEYIEIEKALKEQRAAHEALREKRGKLHGRLVELEAQRDAFINERIVEYISLRARHIATMNSHH</sequence>
<reference evidence="3 4" key="1">
    <citation type="submission" date="2016-10" db="EMBL/GenBank/DDBJ databases">
        <authorList>
            <person name="de Groot N.N."/>
        </authorList>
    </citation>
    <scope>NUCLEOTIDE SEQUENCE [LARGE SCALE GENOMIC DNA]</scope>
    <source>
        <strain evidence="3 4">Nm22</strain>
    </source>
</reference>
<dbReference type="RefSeq" id="WP_090633811.1">
    <property type="nucleotide sequence ID" value="NZ_FOCP01000022.1"/>
</dbReference>
<feature type="transmembrane region" description="Helical" evidence="2">
    <location>
        <begin position="250"/>
        <end position="270"/>
    </location>
</feature>